<feature type="transmembrane region" description="Helical" evidence="1">
    <location>
        <begin position="248"/>
        <end position="267"/>
    </location>
</feature>
<evidence type="ECO:0000256" key="1">
    <source>
        <dbReference type="SAM" id="Phobius"/>
    </source>
</evidence>
<evidence type="ECO:0000313" key="3">
    <source>
        <dbReference type="Proteomes" id="UP000037178"/>
    </source>
</evidence>
<dbReference type="InterPro" id="IPR002798">
    <property type="entry name" value="SpoIIM-like"/>
</dbReference>
<dbReference type="Pfam" id="PF01944">
    <property type="entry name" value="SpoIIM"/>
    <property type="match status" value="1"/>
</dbReference>
<name>A0A0J9H3A4_9RHOB</name>
<feature type="transmembrane region" description="Helical" evidence="1">
    <location>
        <begin position="195"/>
        <end position="228"/>
    </location>
</feature>
<gene>
    <name evidence="2" type="ORF">AIOL_000265</name>
</gene>
<keyword evidence="1" id="KW-0472">Membrane</keyword>
<proteinExistence type="predicted"/>
<dbReference type="OrthoDB" id="7699993at2"/>
<accession>A0A0J9H3A4</accession>
<feature type="transmembrane region" description="Helical" evidence="1">
    <location>
        <begin position="117"/>
        <end position="139"/>
    </location>
</feature>
<evidence type="ECO:0000313" key="2">
    <source>
        <dbReference type="EMBL" id="KMW60113.1"/>
    </source>
</evidence>
<organism evidence="2 3">
    <name type="scientific">Candidatus Rhodobacter oscarellae</name>
    <dbReference type="NCBI Taxonomy" id="1675527"/>
    <lineage>
        <taxon>Bacteria</taxon>
        <taxon>Pseudomonadati</taxon>
        <taxon>Pseudomonadota</taxon>
        <taxon>Alphaproteobacteria</taxon>
        <taxon>Rhodobacterales</taxon>
        <taxon>Rhodobacter group</taxon>
        <taxon>Rhodobacter</taxon>
    </lineage>
</organism>
<dbReference type="EMBL" id="LFTY01000001">
    <property type="protein sequence ID" value="KMW60113.1"/>
    <property type="molecule type" value="Genomic_DNA"/>
</dbReference>
<dbReference type="AlphaFoldDB" id="A0A0J9H3A4"/>
<evidence type="ECO:0008006" key="4">
    <source>
        <dbReference type="Google" id="ProtNLM"/>
    </source>
</evidence>
<dbReference type="PATRIC" id="fig|1675527.3.peg.312"/>
<feature type="transmembrane region" description="Helical" evidence="1">
    <location>
        <begin position="287"/>
        <end position="305"/>
    </location>
</feature>
<keyword evidence="3" id="KW-1185">Reference proteome</keyword>
<keyword evidence="1" id="KW-0812">Transmembrane</keyword>
<sequence>MNARVTPQDSALIRSARFRKEREADWRRLEDLVEKAEKNGLQNMDFAGTRDLASLYRQATTSLAIAREISLDKALLEYLEALTARAYLSVYAPQERLGGLVGRFITKSAPQAMRRSWFYILLGFLCMGLGALAGYLLYLENASWFYVFMPPEMAGGRGPDSTTAFLRSVIYDDDHSSSGLGAFATYLFSHNTRIAIFVFGLGVFACAPAFLLTFYNGLILGAFYALHVDRGLGWDLGGWLSIHGVTELSAICIACGGGMQLGMAVLFPGRNTRKEALRLAGKDAVKLAIVAAIMLVAAAILEGFFRQTVQDMWTRYLIGWTVGFGWLAWFMLGGRARQ</sequence>
<dbReference type="PANTHER" id="PTHR35337:SF1">
    <property type="entry name" value="SLR1478 PROTEIN"/>
    <property type="match status" value="1"/>
</dbReference>
<comment type="caution">
    <text evidence="2">The sequence shown here is derived from an EMBL/GenBank/DDBJ whole genome shotgun (WGS) entry which is preliminary data.</text>
</comment>
<dbReference type="Proteomes" id="UP000037178">
    <property type="component" value="Unassembled WGS sequence"/>
</dbReference>
<reference evidence="2 3" key="1">
    <citation type="submission" date="2015-06" db="EMBL/GenBank/DDBJ databases">
        <title>Draft genome sequence of an Alphaproteobacteria species associated to the Mediterranean sponge Oscarella lobularis.</title>
        <authorList>
            <person name="Jourda C."/>
            <person name="Santini S."/>
            <person name="Claverie J.-M."/>
        </authorList>
    </citation>
    <scope>NUCLEOTIDE SEQUENCE [LARGE SCALE GENOMIC DNA]</scope>
    <source>
        <strain evidence="2">IGS</strain>
    </source>
</reference>
<dbReference type="PANTHER" id="PTHR35337">
    <property type="entry name" value="SLR1478 PROTEIN"/>
    <property type="match status" value="1"/>
</dbReference>
<keyword evidence="1" id="KW-1133">Transmembrane helix</keyword>
<dbReference type="RefSeq" id="WP_049641237.1">
    <property type="nucleotide sequence ID" value="NZ_LFTY01000001.1"/>
</dbReference>
<feature type="transmembrane region" description="Helical" evidence="1">
    <location>
        <begin position="317"/>
        <end position="334"/>
    </location>
</feature>
<dbReference type="STRING" id="1675527.AIOL_000265"/>
<protein>
    <recommendedName>
        <fullName evidence="4">Stage II sporulation protein M</fullName>
    </recommendedName>
</protein>